<gene>
    <name evidence="10" type="ORF">F7310_02175</name>
</gene>
<dbReference type="PANTHER" id="PTHR34295">
    <property type="entry name" value="BIOTIN TRANSPORTER BIOY"/>
    <property type="match status" value="1"/>
</dbReference>
<dbReference type="Proteomes" id="UP000184222">
    <property type="component" value="Chromosome"/>
</dbReference>
<evidence type="ECO:0000256" key="1">
    <source>
        <dbReference type="ARBA" id="ARBA00004651"/>
    </source>
</evidence>
<dbReference type="KEGG" id="frx:F7310_02175"/>
<dbReference type="EMBL" id="CP016796">
    <property type="protein sequence ID" value="API86232.1"/>
    <property type="molecule type" value="Genomic_DNA"/>
</dbReference>
<evidence type="ECO:0000256" key="2">
    <source>
        <dbReference type="ARBA" id="ARBA00010692"/>
    </source>
</evidence>
<evidence type="ECO:0000256" key="4">
    <source>
        <dbReference type="ARBA" id="ARBA00022475"/>
    </source>
</evidence>
<dbReference type="STRING" id="573570.F7310_02175"/>
<comment type="similarity">
    <text evidence="2 8">Belongs to the BioY family.</text>
</comment>
<evidence type="ECO:0000256" key="9">
    <source>
        <dbReference type="SAM" id="Phobius"/>
    </source>
</evidence>
<dbReference type="PIRSF" id="PIRSF016661">
    <property type="entry name" value="BioY"/>
    <property type="match status" value="1"/>
</dbReference>
<dbReference type="AlphaFoldDB" id="A0A1L4BQW8"/>
<evidence type="ECO:0000313" key="10">
    <source>
        <dbReference type="EMBL" id="API86232.1"/>
    </source>
</evidence>
<comment type="subcellular location">
    <subcellularLocation>
        <location evidence="1 8">Cell membrane</location>
        <topology evidence="1 8">Multi-pass membrane protein</topology>
    </subcellularLocation>
</comment>
<dbReference type="GO" id="GO:0015225">
    <property type="term" value="F:biotin transmembrane transporter activity"/>
    <property type="evidence" value="ECO:0007669"/>
    <property type="project" value="UniProtKB-UniRule"/>
</dbReference>
<feature type="transmembrane region" description="Helical" evidence="9">
    <location>
        <begin position="79"/>
        <end position="101"/>
    </location>
</feature>
<dbReference type="InterPro" id="IPR003784">
    <property type="entry name" value="BioY"/>
</dbReference>
<evidence type="ECO:0000256" key="8">
    <source>
        <dbReference type="PIRNR" id="PIRNR016661"/>
    </source>
</evidence>
<keyword evidence="5 9" id="KW-0812">Transmembrane</keyword>
<evidence type="ECO:0000256" key="5">
    <source>
        <dbReference type="ARBA" id="ARBA00022692"/>
    </source>
</evidence>
<keyword evidence="4 8" id="KW-1003">Cell membrane</keyword>
<feature type="transmembrane region" description="Helical" evidence="9">
    <location>
        <begin position="38"/>
        <end position="67"/>
    </location>
</feature>
<evidence type="ECO:0000313" key="11">
    <source>
        <dbReference type="Proteomes" id="UP000184222"/>
    </source>
</evidence>
<dbReference type="Gene3D" id="1.10.1760.20">
    <property type="match status" value="1"/>
</dbReference>
<sequence>MLYFETIYFLLSLFLLILSSRASINIKQLPTPITLQSYAIGLIVLFIPTEVMLLSIFAYVILGIVGLPIFSNNSTGIKALLGPTGGYIIGFLIVAIFFYLLKENSYFSDDKTFVIFNWMIVLHLIIIICGFCRLIFIIGSKEAFNKGVVLIFPAVIKSLMLTLTFVILRNISLL</sequence>
<proteinExistence type="inferred from homology"/>
<accession>A0A1L4BQW8</accession>
<evidence type="ECO:0000256" key="6">
    <source>
        <dbReference type="ARBA" id="ARBA00022989"/>
    </source>
</evidence>
<feature type="transmembrane region" description="Helical" evidence="9">
    <location>
        <begin position="148"/>
        <end position="168"/>
    </location>
</feature>
<keyword evidence="3 8" id="KW-0813">Transport</keyword>
<name>A0A1L4BQW8_9GAMM</name>
<dbReference type="OrthoDB" id="9803495at2"/>
<dbReference type="PANTHER" id="PTHR34295:SF4">
    <property type="entry name" value="BIOTIN TRANSPORTER BIOY-RELATED"/>
    <property type="match status" value="1"/>
</dbReference>
<reference evidence="10 11" key="1">
    <citation type="journal article" date="2016" name="Appl. Environ. Microbiol.">
        <title>Whole genome relationships among Francisella bacteria of diverse origin define new species and provide specific regions for detection.</title>
        <authorList>
            <person name="Challacombe J.F."/>
            <person name="Petersen J.M."/>
            <person name="Gallegos-Graves V."/>
            <person name="Hodge D."/>
            <person name="Pillai S."/>
            <person name="Kuske C.R."/>
        </authorList>
    </citation>
    <scope>NUCLEOTIDE SEQUENCE [LARGE SCALE GENOMIC DNA]</scope>
    <source>
        <strain evidence="11">TX07-7310</strain>
    </source>
</reference>
<evidence type="ECO:0000256" key="3">
    <source>
        <dbReference type="ARBA" id="ARBA00022448"/>
    </source>
</evidence>
<protein>
    <recommendedName>
        <fullName evidence="8">Biotin transporter</fullName>
    </recommendedName>
</protein>
<organism evidence="10 11">
    <name type="scientific">Francisella uliginis</name>
    <dbReference type="NCBI Taxonomy" id="573570"/>
    <lineage>
        <taxon>Bacteria</taxon>
        <taxon>Pseudomonadati</taxon>
        <taxon>Pseudomonadota</taxon>
        <taxon>Gammaproteobacteria</taxon>
        <taxon>Thiotrichales</taxon>
        <taxon>Francisellaceae</taxon>
        <taxon>Francisella</taxon>
    </lineage>
</organism>
<feature type="transmembrane region" description="Helical" evidence="9">
    <location>
        <begin position="113"/>
        <end position="136"/>
    </location>
</feature>
<dbReference type="GO" id="GO:0005886">
    <property type="term" value="C:plasma membrane"/>
    <property type="evidence" value="ECO:0007669"/>
    <property type="project" value="UniProtKB-SubCell"/>
</dbReference>
<evidence type="ECO:0000256" key="7">
    <source>
        <dbReference type="ARBA" id="ARBA00023136"/>
    </source>
</evidence>
<dbReference type="RefSeq" id="WP_072711429.1">
    <property type="nucleotide sequence ID" value="NZ_CP016796.1"/>
</dbReference>
<keyword evidence="7 8" id="KW-0472">Membrane</keyword>
<keyword evidence="11" id="KW-1185">Reference proteome</keyword>
<dbReference type="Pfam" id="PF02632">
    <property type="entry name" value="BioY"/>
    <property type="match status" value="1"/>
</dbReference>
<keyword evidence="6 9" id="KW-1133">Transmembrane helix</keyword>